<protein>
    <submittedName>
        <fullName evidence="4">Right-handed parallel beta-helix repeat-containing protein</fullName>
    </submittedName>
</protein>
<feature type="region of interest" description="Disordered" evidence="1">
    <location>
        <begin position="29"/>
        <end position="57"/>
    </location>
</feature>
<dbReference type="RefSeq" id="WP_345397698.1">
    <property type="nucleotide sequence ID" value="NZ_BAABLA010000027.1"/>
</dbReference>
<organism evidence="4 5">
    <name type="scientific">Haloechinothrix salitolerans</name>
    <dbReference type="NCBI Taxonomy" id="926830"/>
    <lineage>
        <taxon>Bacteria</taxon>
        <taxon>Bacillati</taxon>
        <taxon>Actinomycetota</taxon>
        <taxon>Actinomycetes</taxon>
        <taxon>Pseudonocardiales</taxon>
        <taxon>Pseudonocardiaceae</taxon>
        <taxon>Haloechinothrix</taxon>
    </lineage>
</organism>
<reference evidence="5" key="1">
    <citation type="journal article" date="2019" name="Int. J. Syst. Evol. Microbiol.">
        <title>The Global Catalogue of Microorganisms (GCM) 10K type strain sequencing project: providing services to taxonomists for standard genome sequencing and annotation.</title>
        <authorList>
            <consortium name="The Broad Institute Genomics Platform"/>
            <consortium name="The Broad Institute Genome Sequencing Center for Infectious Disease"/>
            <person name="Wu L."/>
            <person name="Ma J."/>
        </authorList>
    </citation>
    <scope>NUCLEOTIDE SEQUENCE [LARGE SCALE GENOMIC DNA]</scope>
    <source>
        <strain evidence="5">KCTC 32255</strain>
    </source>
</reference>
<dbReference type="SMART" id="SM00710">
    <property type="entry name" value="PbH1"/>
    <property type="match status" value="5"/>
</dbReference>
<evidence type="ECO:0000256" key="2">
    <source>
        <dbReference type="SAM" id="SignalP"/>
    </source>
</evidence>
<feature type="signal peptide" evidence="2">
    <location>
        <begin position="1"/>
        <end position="31"/>
    </location>
</feature>
<dbReference type="InterPro" id="IPR011050">
    <property type="entry name" value="Pectin_lyase_fold/virulence"/>
</dbReference>
<accession>A0ABW2C328</accession>
<comment type="caution">
    <text evidence="4">The sequence shown here is derived from an EMBL/GenBank/DDBJ whole genome shotgun (WGS) entry which is preliminary data.</text>
</comment>
<dbReference type="InterPro" id="IPR006626">
    <property type="entry name" value="PbH1"/>
</dbReference>
<keyword evidence="2" id="KW-0732">Signal</keyword>
<gene>
    <name evidence="4" type="ORF">ACFQGD_21525</name>
</gene>
<dbReference type="InterPro" id="IPR039448">
    <property type="entry name" value="Beta_helix"/>
</dbReference>
<dbReference type="Pfam" id="PF13229">
    <property type="entry name" value="Beta_helix"/>
    <property type="match status" value="1"/>
</dbReference>
<dbReference type="InterPro" id="IPR012334">
    <property type="entry name" value="Pectin_lyas_fold"/>
</dbReference>
<evidence type="ECO:0000256" key="1">
    <source>
        <dbReference type="SAM" id="MobiDB-lite"/>
    </source>
</evidence>
<feature type="domain" description="Right handed beta helix" evidence="3">
    <location>
        <begin position="152"/>
        <end position="299"/>
    </location>
</feature>
<evidence type="ECO:0000259" key="3">
    <source>
        <dbReference type="Pfam" id="PF13229"/>
    </source>
</evidence>
<feature type="chain" id="PRO_5045260537" evidence="2">
    <location>
        <begin position="32"/>
        <end position="500"/>
    </location>
</feature>
<keyword evidence="5" id="KW-1185">Reference proteome</keyword>
<name>A0ABW2C328_9PSEU</name>
<dbReference type="EMBL" id="JBHSXX010000001">
    <property type="protein sequence ID" value="MFC6869726.1"/>
    <property type="molecule type" value="Genomic_DNA"/>
</dbReference>
<evidence type="ECO:0000313" key="4">
    <source>
        <dbReference type="EMBL" id="MFC6869726.1"/>
    </source>
</evidence>
<evidence type="ECO:0000313" key="5">
    <source>
        <dbReference type="Proteomes" id="UP001596337"/>
    </source>
</evidence>
<proteinExistence type="predicted"/>
<dbReference type="PROSITE" id="PS51257">
    <property type="entry name" value="PROKAR_LIPOPROTEIN"/>
    <property type="match status" value="1"/>
</dbReference>
<dbReference type="SUPFAM" id="SSF51126">
    <property type="entry name" value="Pectin lyase-like"/>
    <property type="match status" value="1"/>
</dbReference>
<dbReference type="Gene3D" id="2.160.20.10">
    <property type="entry name" value="Single-stranded right-handed beta-helix, Pectin lyase-like"/>
    <property type="match status" value="2"/>
</dbReference>
<sequence>MTTRPRTAGHRAVLVLGALAILASACTGPQAKEPPKPGDGAAVCGNTQRGPARPPDNAVVVDPDIAGKLTTATQDNPAGTTFWLAPGTHILGDGEYDQVAPKDGNTYLAAPGAILDGRETNRYAFTGKAADVTITHLTVRNFVPPVNEGVVNHDSGARWTLEHNTFRDNSGAALMAGDKQVMRGNCFKNNGQYGLNACCGDITDLVLERNEFVGNNTDDVEAANPGCGCTGAMKFWAIDGADIIGNWIHDNRGPGIWADTNNNDFLIERNLIERNDGAAIIYETSYNAVIRDNLLRRNAWVTGREFAANSDNFPVATIYISESGGEPRVPARTDRIEIARNTLENNWSGITLWENADRFCNSAANTSTGACTLLVDSVERCARPGIAKPPLYDDCRWKTQRVEIHHNRFVLDPEVVGCRVLCARMAVLANFGTFPDWSPYEGDVVREAITHEQDNRWHDNDYRGPWTFLAFDTNTTITFTQWRAAPYQQDVGSSFAPVSE</sequence>
<dbReference type="Proteomes" id="UP001596337">
    <property type="component" value="Unassembled WGS sequence"/>
</dbReference>